<dbReference type="RefSeq" id="WP_015514445.1">
    <property type="nucleotide sequence ID" value="NC_021009.1"/>
</dbReference>
<dbReference type="EMBL" id="FP929038">
    <property type="protein sequence ID" value="CBK80877.1"/>
    <property type="molecule type" value="Genomic_DNA"/>
</dbReference>
<reference evidence="1 2" key="1">
    <citation type="submission" date="2010-03" db="EMBL/GenBank/DDBJ databases">
        <title>The genome sequence of Coprococcus catus GD/7.</title>
        <authorList>
            <consortium name="metaHIT consortium -- http://www.metahit.eu/"/>
            <person name="Pajon A."/>
            <person name="Turner K."/>
            <person name="Parkhill J."/>
            <person name="Duncan S."/>
            <person name="Flint H."/>
        </authorList>
    </citation>
    <scope>NUCLEOTIDE SEQUENCE [LARGE SCALE GENOMIC DNA]</scope>
    <source>
        <strain evidence="1 2">GD/7</strain>
    </source>
</reference>
<dbReference type="HOGENOM" id="CLU_1575807_0_0_9"/>
<evidence type="ECO:0000313" key="2">
    <source>
        <dbReference type="Proteomes" id="UP000008798"/>
    </source>
</evidence>
<dbReference type="Proteomes" id="UP000008798">
    <property type="component" value="Chromosome"/>
</dbReference>
<dbReference type="AlphaFoldDB" id="D4J956"/>
<evidence type="ECO:0000313" key="1">
    <source>
        <dbReference type="EMBL" id="CBK80877.1"/>
    </source>
</evidence>
<dbReference type="PATRIC" id="fig|717962.3.peg.2093"/>
<accession>D4J956</accession>
<name>D4J956_9FIRM</name>
<dbReference type="KEGG" id="cct:CC1_21780"/>
<reference evidence="1 2" key="2">
    <citation type="submission" date="2010-03" db="EMBL/GenBank/DDBJ databases">
        <authorList>
            <person name="Pajon A."/>
        </authorList>
    </citation>
    <scope>NUCLEOTIDE SEQUENCE [LARGE SCALE GENOMIC DNA]</scope>
    <source>
        <strain evidence="1 2">GD/7</strain>
    </source>
</reference>
<protein>
    <submittedName>
        <fullName evidence="1">Uncharacterized protein</fullName>
    </submittedName>
</protein>
<gene>
    <name evidence="1" type="ORF">CC1_21780</name>
</gene>
<sequence>MRTRKYFLVATVDFCYGSAFGPFYKLCESESSARRVIREYVSEKDGLTAKDLKAQMKKTADPAHKNSLIYELEYLGTKTVFQVTELHALRDANLCLWSEVSMIDRQLTVDVCHIGSEAECDDMAIERSAEHYRSKSMGDILSEMELWESRSVFNLLQAELGDVADCDVV</sequence>
<proteinExistence type="predicted"/>
<organism evidence="1 2">
    <name type="scientific">Coprococcus catus GD/7</name>
    <dbReference type="NCBI Taxonomy" id="717962"/>
    <lineage>
        <taxon>Bacteria</taxon>
        <taxon>Bacillati</taxon>
        <taxon>Bacillota</taxon>
        <taxon>Clostridia</taxon>
        <taxon>Lachnospirales</taxon>
        <taxon>Lachnospiraceae</taxon>
        <taxon>Coprococcus</taxon>
    </lineage>
</organism>